<evidence type="ECO:0000256" key="2">
    <source>
        <dbReference type="ARBA" id="ARBA00001947"/>
    </source>
</evidence>
<keyword evidence="6" id="KW-0805">Transcription regulation</keyword>
<comment type="catalytic activity">
    <reaction evidence="1">
        <text>Hydrolysis of alkylated DNA, releasing 3-methyladenine, 3-methylguanine, 7-methylguanine and 7-methyladenine.</text>
        <dbReference type="EC" id="3.2.2.21"/>
    </reaction>
</comment>
<name>A0ABP8YDQ9_9ACTN</name>
<dbReference type="Gene3D" id="3.40.10.10">
    <property type="entry name" value="DNA Methylphosphotriester Repair Domain"/>
    <property type="match status" value="1"/>
</dbReference>
<keyword evidence="12" id="KW-1185">Reference proteome</keyword>
<dbReference type="InterPro" id="IPR023170">
    <property type="entry name" value="HhH_base_excis_C"/>
</dbReference>
<evidence type="ECO:0000256" key="8">
    <source>
        <dbReference type="ARBA" id="ARBA00023163"/>
    </source>
</evidence>
<dbReference type="SUPFAM" id="SSF55945">
    <property type="entry name" value="TATA-box binding protein-like"/>
    <property type="match status" value="1"/>
</dbReference>
<dbReference type="Gene3D" id="1.10.1670.10">
    <property type="entry name" value="Helix-hairpin-Helix base-excision DNA repair enzymes (C-terminal)"/>
    <property type="match status" value="1"/>
</dbReference>
<dbReference type="RefSeq" id="WP_345525041.1">
    <property type="nucleotide sequence ID" value="NZ_BAABKN010000005.1"/>
</dbReference>
<evidence type="ECO:0000259" key="10">
    <source>
        <dbReference type="PROSITE" id="PS01124"/>
    </source>
</evidence>
<protein>
    <recommendedName>
        <fullName evidence="3">DNA-3-methyladenine glycosylase II</fullName>
        <ecNumber evidence="3">3.2.2.21</ecNumber>
    </recommendedName>
</protein>
<dbReference type="PANTHER" id="PTHR43003:SF13">
    <property type="entry name" value="DNA-3-METHYLADENINE GLYCOSYLASE 2"/>
    <property type="match status" value="1"/>
</dbReference>
<evidence type="ECO:0000256" key="6">
    <source>
        <dbReference type="ARBA" id="ARBA00023015"/>
    </source>
</evidence>
<keyword evidence="4" id="KW-0489">Methyltransferase</keyword>
<comment type="caution">
    <text evidence="11">The sequence shown here is derived from an EMBL/GenBank/DDBJ whole genome shotgun (WGS) entry which is preliminary data.</text>
</comment>
<dbReference type="InterPro" id="IPR004026">
    <property type="entry name" value="Ada_DNA_repair_Zn-bd"/>
</dbReference>
<evidence type="ECO:0000256" key="1">
    <source>
        <dbReference type="ARBA" id="ARBA00000086"/>
    </source>
</evidence>
<sequence length="501" mass="53575">MTPTLETRMAPHLDGESCYRAVKSRDRRFDGVFYTAVRTTGIYCRPSCPARTPAFHNVTFHPSAASAQAAGYRACKRCLPDATPGSPDWDVAATAAGRAMRLIADGVVDRDGVEGLACRVGYTSRHLGRILTAELGAGPLALARARRAQTARVLIETTDLTYADVAFAAGFSSVRQFNETVREVYASSPTELRGRRGGQPATGTLVMRLAVRTPYAGKALLDFLALRAVPGVETAGEGWYARTLALPHGSGTVRLEIPDEPAAQQTAFVTASFALDDLRDISAASERVRRLLDADCDPVAVGDAFAGDPVIGPLVRQWPGLRVPGHVDGHEVAVRAVLGQQVSVAGARTVAARLTALHGRPIAHPVEGLTHLFPDAATLASLDPEELPMPRARGRALIALCAALASGEIALDRGPDRDDVRRALLALPGIGPWTADYIALRALGHPDVFLPTDIGIRDALVRFGRDPATAAQLAESWSPWRSYAQLYLWQSSTLTAIPKEH</sequence>
<dbReference type="PROSITE" id="PS01124">
    <property type="entry name" value="HTH_ARAC_FAMILY_2"/>
    <property type="match status" value="1"/>
</dbReference>
<dbReference type="SUPFAM" id="SSF57884">
    <property type="entry name" value="Ada DNA repair protein, N-terminal domain (N-Ada 10)"/>
    <property type="match status" value="1"/>
</dbReference>
<evidence type="ECO:0000313" key="11">
    <source>
        <dbReference type="EMBL" id="GAA4725795.1"/>
    </source>
</evidence>
<dbReference type="Pfam" id="PF12833">
    <property type="entry name" value="HTH_18"/>
    <property type="match status" value="1"/>
</dbReference>
<keyword evidence="9" id="KW-0234">DNA repair</keyword>
<dbReference type="Proteomes" id="UP001499882">
    <property type="component" value="Unassembled WGS sequence"/>
</dbReference>
<evidence type="ECO:0000256" key="9">
    <source>
        <dbReference type="ARBA" id="ARBA00023204"/>
    </source>
</evidence>
<dbReference type="InterPro" id="IPR051912">
    <property type="entry name" value="Alkylbase_DNA_Glycosylase/TA"/>
</dbReference>
<reference evidence="12" key="1">
    <citation type="journal article" date="2019" name="Int. J. Syst. Evol. Microbiol.">
        <title>The Global Catalogue of Microorganisms (GCM) 10K type strain sequencing project: providing services to taxonomists for standard genome sequencing and annotation.</title>
        <authorList>
            <consortium name="The Broad Institute Genomics Platform"/>
            <consortium name="The Broad Institute Genome Sequencing Center for Infectious Disease"/>
            <person name="Wu L."/>
            <person name="Ma J."/>
        </authorList>
    </citation>
    <scope>NUCLEOTIDE SEQUENCE [LARGE SCALE GENOMIC DNA]</scope>
    <source>
        <strain evidence="12">JCM 18532</strain>
    </source>
</reference>
<dbReference type="PANTHER" id="PTHR43003">
    <property type="entry name" value="DNA-3-METHYLADENINE GLYCOSYLASE"/>
    <property type="match status" value="1"/>
</dbReference>
<accession>A0ABP8YDQ9</accession>
<evidence type="ECO:0000256" key="3">
    <source>
        <dbReference type="ARBA" id="ARBA00012000"/>
    </source>
</evidence>
<dbReference type="Gene3D" id="1.10.10.60">
    <property type="entry name" value="Homeodomain-like"/>
    <property type="match status" value="1"/>
</dbReference>
<dbReference type="Pfam" id="PF02805">
    <property type="entry name" value="Ada_Zn_binding"/>
    <property type="match status" value="1"/>
</dbReference>
<evidence type="ECO:0000256" key="5">
    <source>
        <dbReference type="ARBA" id="ARBA00022763"/>
    </source>
</evidence>
<evidence type="ECO:0000256" key="7">
    <source>
        <dbReference type="ARBA" id="ARBA00023159"/>
    </source>
</evidence>
<dbReference type="EMBL" id="BAABKN010000005">
    <property type="protein sequence ID" value="GAA4725795.1"/>
    <property type="molecule type" value="Genomic_DNA"/>
</dbReference>
<keyword evidence="7" id="KW-0010">Activator</keyword>
<comment type="cofactor">
    <cofactor evidence="2">
        <name>Zn(2+)</name>
        <dbReference type="ChEBI" id="CHEBI:29105"/>
    </cofactor>
</comment>
<feature type="domain" description="HTH araC/xylS-type" evidence="10">
    <location>
        <begin position="97"/>
        <end position="195"/>
    </location>
</feature>
<dbReference type="EC" id="3.2.2.21" evidence="3"/>
<dbReference type="InterPro" id="IPR037046">
    <property type="entry name" value="AlkA_N_sf"/>
</dbReference>
<dbReference type="Pfam" id="PF06029">
    <property type="entry name" value="AlkA_N"/>
    <property type="match status" value="1"/>
</dbReference>
<evidence type="ECO:0000313" key="12">
    <source>
        <dbReference type="Proteomes" id="UP001499882"/>
    </source>
</evidence>
<dbReference type="SUPFAM" id="SSF46689">
    <property type="entry name" value="Homeodomain-like"/>
    <property type="match status" value="1"/>
</dbReference>
<keyword evidence="8" id="KW-0804">Transcription</keyword>
<keyword evidence="5" id="KW-0227">DNA damage</keyword>
<dbReference type="SMART" id="SM00478">
    <property type="entry name" value="ENDO3c"/>
    <property type="match status" value="1"/>
</dbReference>
<dbReference type="InterPro" id="IPR003265">
    <property type="entry name" value="HhH-GPD_domain"/>
</dbReference>
<dbReference type="InterPro" id="IPR010316">
    <property type="entry name" value="AlkA_N"/>
</dbReference>
<dbReference type="Gene3D" id="3.30.310.20">
    <property type="entry name" value="DNA-3-methyladenine glycosylase AlkA, N-terminal domain"/>
    <property type="match status" value="1"/>
</dbReference>
<proteinExistence type="predicted"/>
<organism evidence="11 12">
    <name type="scientific">Nocardioides endophyticus</name>
    <dbReference type="NCBI Taxonomy" id="1353775"/>
    <lineage>
        <taxon>Bacteria</taxon>
        <taxon>Bacillati</taxon>
        <taxon>Actinomycetota</taxon>
        <taxon>Actinomycetes</taxon>
        <taxon>Propionibacteriales</taxon>
        <taxon>Nocardioidaceae</taxon>
        <taxon>Nocardioides</taxon>
    </lineage>
</organism>
<dbReference type="SMART" id="SM00342">
    <property type="entry name" value="HTH_ARAC"/>
    <property type="match status" value="1"/>
</dbReference>
<gene>
    <name evidence="11" type="ORF">GCM10023350_05590</name>
</gene>
<dbReference type="InterPro" id="IPR011257">
    <property type="entry name" value="DNA_glycosylase"/>
</dbReference>
<dbReference type="Gene3D" id="1.10.340.30">
    <property type="entry name" value="Hypothetical protein, domain 2"/>
    <property type="match status" value="1"/>
</dbReference>
<keyword evidence="4" id="KW-0808">Transferase</keyword>
<dbReference type="CDD" id="cd00056">
    <property type="entry name" value="ENDO3c"/>
    <property type="match status" value="1"/>
</dbReference>
<dbReference type="SUPFAM" id="SSF48150">
    <property type="entry name" value="DNA-glycosylase"/>
    <property type="match status" value="1"/>
</dbReference>
<dbReference type="InterPro" id="IPR009057">
    <property type="entry name" value="Homeodomain-like_sf"/>
</dbReference>
<dbReference type="InterPro" id="IPR018060">
    <property type="entry name" value="HTH_AraC"/>
</dbReference>
<dbReference type="SMART" id="SM01009">
    <property type="entry name" value="AlkA_N"/>
    <property type="match status" value="1"/>
</dbReference>
<dbReference type="InterPro" id="IPR035451">
    <property type="entry name" value="Ada-like_dom_sf"/>
</dbReference>
<evidence type="ECO:0000256" key="4">
    <source>
        <dbReference type="ARBA" id="ARBA00022603"/>
    </source>
</evidence>